<proteinExistence type="predicted"/>
<dbReference type="Proteomes" id="UP000294835">
    <property type="component" value="Unassembled WGS sequence"/>
</dbReference>
<dbReference type="InterPro" id="IPR002060">
    <property type="entry name" value="Squ/phyt_synthse"/>
</dbReference>
<evidence type="ECO:0000313" key="2">
    <source>
        <dbReference type="Proteomes" id="UP000294835"/>
    </source>
</evidence>
<comment type="caution">
    <text evidence="1">The sequence shown here is derived from an EMBL/GenBank/DDBJ whole genome shotgun (WGS) entry which is preliminary data.</text>
</comment>
<evidence type="ECO:0000313" key="1">
    <source>
        <dbReference type="EMBL" id="TCP40827.1"/>
    </source>
</evidence>
<protein>
    <submittedName>
        <fullName evidence="1">Phytoene/squalene synthetase</fullName>
    </submittedName>
</protein>
<sequence length="255" mass="27679">MSLEACADIVRRGDPDRFLAVMAAPVAVRVRLLPLYALNVEVARAPWLTEEPMIAEMRLQWWRDALEEIAAGGPVRRHEVATPLAEVLGPTEAKLLDGLVAARRWDAYRDPFGDGAALEAHLDASFGTLMWVSARVLGATQGEGALRDLGRAQGLAAWLVAVPELEARGRIPLIDGRPEAVSALARRGLGWLRAAYTAADPVPVLARPAARAAWRTGPILRQAAAEPDRVAEGRLGSSEFRRRAALIARVLTARW</sequence>
<dbReference type="AlphaFoldDB" id="A0A4R2PXN9"/>
<dbReference type="EMBL" id="SLXP01000006">
    <property type="protein sequence ID" value="TCP40827.1"/>
    <property type="molecule type" value="Genomic_DNA"/>
</dbReference>
<dbReference type="Gene3D" id="1.10.600.10">
    <property type="entry name" value="Farnesyl Diphosphate Synthase"/>
    <property type="match status" value="1"/>
</dbReference>
<dbReference type="SUPFAM" id="SSF48576">
    <property type="entry name" value="Terpenoid synthases"/>
    <property type="match status" value="1"/>
</dbReference>
<dbReference type="InterPro" id="IPR008949">
    <property type="entry name" value="Isoprenoid_synthase_dom_sf"/>
</dbReference>
<dbReference type="Pfam" id="PF00494">
    <property type="entry name" value="SQS_PSY"/>
    <property type="match status" value="1"/>
</dbReference>
<dbReference type="OrthoDB" id="9814909at2"/>
<reference evidence="1 2" key="1">
    <citation type="submission" date="2019-03" db="EMBL/GenBank/DDBJ databases">
        <title>Genomic Encyclopedia of Type Strains, Phase IV (KMG-IV): sequencing the most valuable type-strain genomes for metagenomic binning, comparative biology and taxonomic classification.</title>
        <authorList>
            <person name="Goeker M."/>
        </authorList>
    </citation>
    <scope>NUCLEOTIDE SEQUENCE [LARGE SCALE GENOMIC DNA]</scope>
    <source>
        <strain evidence="1 2">DSM 18063</strain>
    </source>
</reference>
<keyword evidence="2" id="KW-1185">Reference proteome</keyword>
<name>A0A4R2PXN9_9RHOB</name>
<gene>
    <name evidence="1" type="ORF">EV662_10640</name>
</gene>
<organism evidence="1 2">
    <name type="scientific">Rhodovulum marinum</name>
    <dbReference type="NCBI Taxonomy" id="320662"/>
    <lineage>
        <taxon>Bacteria</taxon>
        <taxon>Pseudomonadati</taxon>
        <taxon>Pseudomonadota</taxon>
        <taxon>Alphaproteobacteria</taxon>
        <taxon>Rhodobacterales</taxon>
        <taxon>Paracoccaceae</taxon>
        <taxon>Rhodovulum</taxon>
    </lineage>
</organism>
<accession>A0A4R2PXN9</accession>
<dbReference type="RefSeq" id="WP_132462107.1">
    <property type="nucleotide sequence ID" value="NZ_SLXP01000006.1"/>
</dbReference>